<name>A0AA39U5F0_9PEZI</name>
<protein>
    <submittedName>
        <fullName evidence="1">Uncharacterized protein</fullName>
    </submittedName>
</protein>
<evidence type="ECO:0000313" key="1">
    <source>
        <dbReference type="EMBL" id="KAK0612798.1"/>
    </source>
</evidence>
<evidence type="ECO:0000313" key="2">
    <source>
        <dbReference type="Proteomes" id="UP001174934"/>
    </source>
</evidence>
<organism evidence="1 2">
    <name type="scientific">Bombardia bombarda</name>
    <dbReference type="NCBI Taxonomy" id="252184"/>
    <lineage>
        <taxon>Eukaryota</taxon>
        <taxon>Fungi</taxon>
        <taxon>Dikarya</taxon>
        <taxon>Ascomycota</taxon>
        <taxon>Pezizomycotina</taxon>
        <taxon>Sordariomycetes</taxon>
        <taxon>Sordariomycetidae</taxon>
        <taxon>Sordariales</taxon>
        <taxon>Lasiosphaeriaceae</taxon>
        <taxon>Bombardia</taxon>
    </lineage>
</organism>
<gene>
    <name evidence="1" type="ORF">B0T17DRAFT_384521</name>
</gene>
<sequence length="248" mass="27414">MDAGCANLKYGCILGAAPDIQPGACHDPRHLSVQSSIVGTELVNRNRWRTRRCSTWATRAALDQTSSMGWLCQALLVSAGVISYAPSFSSLWCLHSAVLSRKTPKTAPWDGMGRKWARNLLRRSGHSVLSGRSTDSQVMFRCPTRRSWPLPEGSNPGDWKKLGSACRSKNTLGGAAWVKLGCLPVRAVRLSLFAKEDHRSFSSRAQIAPHAVTECHIEQKVWQQLPMVGHCTSATRSVMRRVPPRNLR</sequence>
<keyword evidence="2" id="KW-1185">Reference proteome</keyword>
<proteinExistence type="predicted"/>
<reference evidence="1" key="1">
    <citation type="submission" date="2023-06" db="EMBL/GenBank/DDBJ databases">
        <title>Genome-scale phylogeny and comparative genomics of the fungal order Sordariales.</title>
        <authorList>
            <consortium name="Lawrence Berkeley National Laboratory"/>
            <person name="Hensen N."/>
            <person name="Bonometti L."/>
            <person name="Westerberg I."/>
            <person name="Brannstrom I.O."/>
            <person name="Guillou S."/>
            <person name="Cros-Aarteil S."/>
            <person name="Calhoun S."/>
            <person name="Haridas S."/>
            <person name="Kuo A."/>
            <person name="Mondo S."/>
            <person name="Pangilinan J."/>
            <person name="Riley R."/>
            <person name="LaButti K."/>
            <person name="Andreopoulos B."/>
            <person name="Lipzen A."/>
            <person name="Chen C."/>
            <person name="Yanf M."/>
            <person name="Daum C."/>
            <person name="Ng V."/>
            <person name="Clum A."/>
            <person name="Steindorff A."/>
            <person name="Ohm R."/>
            <person name="Martin F."/>
            <person name="Silar P."/>
            <person name="Natvig D."/>
            <person name="Lalanne C."/>
            <person name="Gautier V."/>
            <person name="Ament-velasquez S.L."/>
            <person name="Kruys A."/>
            <person name="Hutchinson M.I."/>
            <person name="Powell A.J."/>
            <person name="Barry K."/>
            <person name="Miller A.N."/>
            <person name="Grigoriev I.V."/>
            <person name="Debuchy R."/>
            <person name="Gladieux P."/>
            <person name="Thoren M.H."/>
            <person name="Johannesson H."/>
        </authorList>
    </citation>
    <scope>NUCLEOTIDE SEQUENCE</scope>
    <source>
        <strain evidence="1">SMH3391-2</strain>
    </source>
</reference>
<comment type="caution">
    <text evidence="1">The sequence shown here is derived from an EMBL/GenBank/DDBJ whole genome shotgun (WGS) entry which is preliminary data.</text>
</comment>
<dbReference type="Proteomes" id="UP001174934">
    <property type="component" value="Unassembled WGS sequence"/>
</dbReference>
<accession>A0AA39U5F0</accession>
<dbReference type="AlphaFoldDB" id="A0AA39U5F0"/>
<dbReference type="EMBL" id="JAULSR010000008">
    <property type="protein sequence ID" value="KAK0612798.1"/>
    <property type="molecule type" value="Genomic_DNA"/>
</dbReference>